<reference evidence="3 4" key="1">
    <citation type="submission" date="2018-10" db="EMBL/GenBank/DDBJ databases">
        <title>Genome sequence of Verticillium nonalfalfae VnAa140.</title>
        <authorList>
            <person name="Stajich J.E."/>
            <person name="Kasson M.T."/>
        </authorList>
    </citation>
    <scope>NUCLEOTIDE SEQUENCE [LARGE SCALE GENOMIC DNA]</scope>
    <source>
        <strain evidence="3 4">VnAa140</strain>
    </source>
</reference>
<dbReference type="GO" id="GO:0016485">
    <property type="term" value="P:protein processing"/>
    <property type="evidence" value="ECO:0007669"/>
    <property type="project" value="TreeGrafter"/>
</dbReference>
<evidence type="ECO:0000256" key="1">
    <source>
        <dbReference type="ARBA" id="ARBA00007357"/>
    </source>
</evidence>
<name>A0A3M9YJV3_9PEZI</name>
<evidence type="ECO:0000259" key="2">
    <source>
        <dbReference type="Pfam" id="PF01431"/>
    </source>
</evidence>
<dbReference type="RefSeq" id="XP_028499031.1">
    <property type="nucleotide sequence ID" value="XM_028639124.1"/>
</dbReference>
<dbReference type="GO" id="GO:0004222">
    <property type="term" value="F:metalloendopeptidase activity"/>
    <property type="evidence" value="ECO:0007669"/>
    <property type="project" value="InterPro"/>
</dbReference>
<dbReference type="PANTHER" id="PTHR11733">
    <property type="entry name" value="ZINC METALLOPROTEASE FAMILY M13 NEPRILYSIN-RELATED"/>
    <property type="match status" value="1"/>
</dbReference>
<dbReference type="PRINTS" id="PR00786">
    <property type="entry name" value="NEPRILYSIN"/>
</dbReference>
<dbReference type="PANTHER" id="PTHR11733:SF167">
    <property type="entry name" value="FI17812P1-RELATED"/>
    <property type="match status" value="1"/>
</dbReference>
<comment type="caution">
    <text evidence="3">The sequence shown here is derived from an EMBL/GenBank/DDBJ whole genome shotgun (WGS) entry which is preliminary data.</text>
</comment>
<gene>
    <name evidence="3" type="ORF">D7B24_004961</name>
</gene>
<dbReference type="PROSITE" id="PS51885">
    <property type="entry name" value="NEPRILYSIN"/>
    <property type="match status" value="1"/>
</dbReference>
<proteinExistence type="inferred from homology"/>
<dbReference type="InterPro" id="IPR018497">
    <property type="entry name" value="Peptidase_M13_C"/>
</dbReference>
<dbReference type="InterPro" id="IPR000718">
    <property type="entry name" value="Peptidase_M13"/>
</dbReference>
<evidence type="ECO:0000313" key="3">
    <source>
        <dbReference type="EMBL" id="RNJ60873.1"/>
    </source>
</evidence>
<comment type="similarity">
    <text evidence="1">Belongs to the peptidase M13 family.</text>
</comment>
<protein>
    <recommendedName>
        <fullName evidence="2">Peptidase M13 C-terminal domain-containing protein</fullName>
    </recommendedName>
</protein>
<feature type="domain" description="Peptidase M13 C-terminal" evidence="2">
    <location>
        <begin position="33"/>
        <end position="148"/>
    </location>
</feature>
<dbReference type="Gene3D" id="3.40.390.10">
    <property type="entry name" value="Collagenase (Catalytic Domain)"/>
    <property type="match status" value="1"/>
</dbReference>
<dbReference type="Proteomes" id="UP000267145">
    <property type="component" value="Unassembled WGS sequence"/>
</dbReference>
<dbReference type="AlphaFoldDB" id="A0A3M9YJV3"/>
<dbReference type="STRING" id="1051616.A0A3M9YJV3"/>
<organism evidence="3 4">
    <name type="scientific">Verticillium nonalfalfae</name>
    <dbReference type="NCBI Taxonomy" id="1051616"/>
    <lineage>
        <taxon>Eukaryota</taxon>
        <taxon>Fungi</taxon>
        <taxon>Dikarya</taxon>
        <taxon>Ascomycota</taxon>
        <taxon>Pezizomycotina</taxon>
        <taxon>Sordariomycetes</taxon>
        <taxon>Hypocreomycetidae</taxon>
        <taxon>Glomerellales</taxon>
        <taxon>Plectosphaerellaceae</taxon>
        <taxon>Verticillium</taxon>
    </lineage>
</organism>
<dbReference type="Pfam" id="PF01431">
    <property type="entry name" value="Peptidase_M13"/>
    <property type="match status" value="1"/>
</dbReference>
<sequence length="177" mass="19363">MSDAVKKRAVAKVDAMAQKIGYPTANPNVAEVNAYHIYEQNEIVFPAGIMQSPFFGLGYPEYVNYGSWGMLASHEISHGFDNLGRHYDESGNKVEWWDNATIVDFEKRAQCFIDQYDQYQIINSDGKAENITGISTQAETIADAGGVSSSPTGDLSMGINLTDLAAARNIVPSMEKA</sequence>
<accession>A0A3M9YJV3</accession>
<dbReference type="InterPro" id="IPR024079">
    <property type="entry name" value="MetalloPept_cat_dom_sf"/>
</dbReference>
<dbReference type="GO" id="GO:0005886">
    <property type="term" value="C:plasma membrane"/>
    <property type="evidence" value="ECO:0007669"/>
    <property type="project" value="TreeGrafter"/>
</dbReference>
<dbReference type="EMBL" id="RBVV01000003">
    <property type="protein sequence ID" value="RNJ60873.1"/>
    <property type="molecule type" value="Genomic_DNA"/>
</dbReference>
<evidence type="ECO:0000313" key="4">
    <source>
        <dbReference type="Proteomes" id="UP000267145"/>
    </source>
</evidence>
<keyword evidence="4" id="KW-1185">Reference proteome</keyword>
<dbReference type="GeneID" id="39608650"/>
<dbReference type="SUPFAM" id="SSF55486">
    <property type="entry name" value="Metalloproteases ('zincins'), catalytic domain"/>
    <property type="match status" value="1"/>
</dbReference>